<dbReference type="Proteomes" id="UP001596328">
    <property type="component" value="Unassembled WGS sequence"/>
</dbReference>
<gene>
    <name evidence="1" type="ORF">ACFQE1_00785</name>
</gene>
<organism evidence="1 2">
    <name type="scientific">Halobium palmae</name>
    <dbReference type="NCBI Taxonomy" id="1776492"/>
    <lineage>
        <taxon>Archaea</taxon>
        <taxon>Methanobacteriati</taxon>
        <taxon>Methanobacteriota</taxon>
        <taxon>Stenosarchaea group</taxon>
        <taxon>Halobacteria</taxon>
        <taxon>Halobacteriales</taxon>
        <taxon>Haloferacaceae</taxon>
        <taxon>Halobium</taxon>
    </lineage>
</organism>
<evidence type="ECO:0000313" key="1">
    <source>
        <dbReference type="EMBL" id="MFC6722955.1"/>
    </source>
</evidence>
<proteinExistence type="predicted"/>
<dbReference type="EMBL" id="JBHSWU010000001">
    <property type="protein sequence ID" value="MFC6722955.1"/>
    <property type="molecule type" value="Genomic_DNA"/>
</dbReference>
<keyword evidence="2" id="KW-1185">Reference proteome</keyword>
<dbReference type="AlphaFoldDB" id="A0ABD5RU61"/>
<evidence type="ECO:0000313" key="2">
    <source>
        <dbReference type="Proteomes" id="UP001596328"/>
    </source>
</evidence>
<sequence>MTDDSDVFSTAFRFRAYPSEAIAKKARRQIDVHRQIRNHARKQLCEAPVWDQPSAYEQHNALTEWRGKWDRFAEAHSKASRRTISQLHSDKNTLEELRAKGYKVGELRWKAPREFNSVVYNQSGFELREKSDQTYVWLNKIGEIPIEYHRDIPSQNQVKEVALKENANGEWTVSFSTTTDLENIPDKPSLSTISEE</sequence>
<comment type="caution">
    <text evidence="1">The sequence shown here is derived from an EMBL/GenBank/DDBJ whole genome shotgun (WGS) entry which is preliminary data.</text>
</comment>
<protein>
    <recommendedName>
        <fullName evidence="3">Transposase</fullName>
    </recommendedName>
</protein>
<evidence type="ECO:0008006" key="3">
    <source>
        <dbReference type="Google" id="ProtNLM"/>
    </source>
</evidence>
<name>A0ABD5RU61_9EURY</name>
<reference evidence="1 2" key="1">
    <citation type="journal article" date="2019" name="Int. J. Syst. Evol. Microbiol.">
        <title>The Global Catalogue of Microorganisms (GCM) 10K type strain sequencing project: providing services to taxonomists for standard genome sequencing and annotation.</title>
        <authorList>
            <consortium name="The Broad Institute Genomics Platform"/>
            <consortium name="The Broad Institute Genome Sequencing Center for Infectious Disease"/>
            <person name="Wu L."/>
            <person name="Ma J."/>
        </authorList>
    </citation>
    <scope>NUCLEOTIDE SEQUENCE [LARGE SCALE GENOMIC DNA]</scope>
    <source>
        <strain evidence="1 2">NBRC 111368</strain>
    </source>
</reference>
<accession>A0ABD5RU61</accession>